<organism evidence="1 2">
    <name type="scientific">Dallia pectoralis</name>
    <name type="common">Alaska blackfish</name>
    <dbReference type="NCBI Taxonomy" id="75939"/>
    <lineage>
        <taxon>Eukaryota</taxon>
        <taxon>Metazoa</taxon>
        <taxon>Chordata</taxon>
        <taxon>Craniata</taxon>
        <taxon>Vertebrata</taxon>
        <taxon>Euteleostomi</taxon>
        <taxon>Actinopterygii</taxon>
        <taxon>Neopterygii</taxon>
        <taxon>Teleostei</taxon>
        <taxon>Protacanthopterygii</taxon>
        <taxon>Esociformes</taxon>
        <taxon>Umbridae</taxon>
        <taxon>Dallia</taxon>
    </lineage>
</organism>
<dbReference type="EMBL" id="CM055738">
    <property type="protein sequence ID" value="KAJ8004496.1"/>
    <property type="molecule type" value="Genomic_DNA"/>
</dbReference>
<proteinExistence type="predicted"/>
<accession>A0ACC2GLG7</accession>
<comment type="caution">
    <text evidence="1">The sequence shown here is derived from an EMBL/GenBank/DDBJ whole genome shotgun (WGS) entry which is preliminary data.</text>
</comment>
<evidence type="ECO:0000313" key="2">
    <source>
        <dbReference type="Proteomes" id="UP001157502"/>
    </source>
</evidence>
<evidence type="ECO:0000313" key="1">
    <source>
        <dbReference type="EMBL" id="KAJ8004496.1"/>
    </source>
</evidence>
<keyword evidence="2" id="KW-1185">Reference proteome</keyword>
<protein>
    <submittedName>
        <fullName evidence="1">Uncharacterized protein</fullName>
    </submittedName>
</protein>
<sequence>MLPAAGPEERLHLGDERESKRAAKVIPNGKATLTDNGTGCYQLWQKEYPSHKKIDTHRSLLHLTKSSVFDTERCHVLSEKLHPNAHYLSSGPRVRLCTTKITHHGKGIACQLDRGPPPSRGELTTHIRDGSFHGNYHGHCCFKPRLTEAEGGRGIPKICSSKRPRDICFIYGRIPMKTPLHRSAQITLL</sequence>
<gene>
    <name evidence="1" type="ORF">DPEC_G00136880</name>
</gene>
<reference evidence="1" key="1">
    <citation type="submission" date="2021-05" db="EMBL/GenBank/DDBJ databases">
        <authorList>
            <person name="Pan Q."/>
            <person name="Jouanno E."/>
            <person name="Zahm M."/>
            <person name="Klopp C."/>
            <person name="Cabau C."/>
            <person name="Louis A."/>
            <person name="Berthelot C."/>
            <person name="Parey E."/>
            <person name="Roest Crollius H."/>
            <person name="Montfort J."/>
            <person name="Robinson-Rechavi M."/>
            <person name="Bouchez O."/>
            <person name="Lampietro C."/>
            <person name="Lopez Roques C."/>
            <person name="Donnadieu C."/>
            <person name="Postlethwait J."/>
            <person name="Bobe J."/>
            <person name="Dillon D."/>
            <person name="Chandos A."/>
            <person name="von Hippel F."/>
            <person name="Guiguen Y."/>
        </authorList>
    </citation>
    <scope>NUCLEOTIDE SEQUENCE</scope>
    <source>
        <strain evidence="1">YG-Jan2019</strain>
    </source>
</reference>
<dbReference type="Proteomes" id="UP001157502">
    <property type="component" value="Chromosome 11"/>
</dbReference>
<name>A0ACC2GLG7_DALPE</name>